<sequence>MSITQISFDILARLDAVIQWSFGEQRRKQADRLALASSCRYLRRLYMPLIFDTVICNMDMSTWLSHDAFGELGISPPRCVDSSPVFVYPHIYQHVRVLVLRFFSSGQVRTFWDLPDISRWFHDAIPNMHRLTEITLRNSGVGMWPELASVLFRAPSLKILRLDNVRWPVRKIYELAQVHVLPHSFDILICRHPWHFRSDESINLRSHDECVRESLYLAHLANSQAENLTRLELPSESLSSSRLLCTHFPSLTHLHLFGVGLLEPLRLPKLLGAIPSLSNLYIEILLSQRYTFLLTREEAASAETVASFGYLKTLSLVNCHPDDPIFHFLPSSLSSLTIFSDPSIPLTLWRALELPESPSEDGWLHFEGNFWTPLQLILIFGHRHLPNVEYLRLGITGDINVSAMRHVVSCFPSLQRLDLHFGPWSQSSLPVSLSYVVETLSETFANSNIHYICLDANWEGDRQILSECACSFRDLIFQKRLFDKWASFATKLSTKIPSLWRVAFALVLSPRVDDGIVFGRWQVFHVRPESLGHPTLTQMNPETFLFTSLIIIFKIPVVRHVIEDEQQEMEIITSQAAILTAGNTDGKLI</sequence>
<keyword evidence="2" id="KW-1185">Reference proteome</keyword>
<dbReference type="InterPro" id="IPR032675">
    <property type="entry name" value="LRR_dom_sf"/>
</dbReference>
<dbReference type="OrthoDB" id="2914095at2759"/>
<proteinExistence type="predicted"/>
<organism evidence="1 2">
    <name type="scientific">Fistulina hepatica ATCC 64428</name>
    <dbReference type="NCBI Taxonomy" id="1128425"/>
    <lineage>
        <taxon>Eukaryota</taxon>
        <taxon>Fungi</taxon>
        <taxon>Dikarya</taxon>
        <taxon>Basidiomycota</taxon>
        <taxon>Agaricomycotina</taxon>
        <taxon>Agaricomycetes</taxon>
        <taxon>Agaricomycetidae</taxon>
        <taxon>Agaricales</taxon>
        <taxon>Fistulinaceae</taxon>
        <taxon>Fistulina</taxon>
    </lineage>
</organism>
<accession>A0A0D7A8C1</accession>
<dbReference type="Proteomes" id="UP000054144">
    <property type="component" value="Unassembled WGS sequence"/>
</dbReference>
<evidence type="ECO:0000313" key="1">
    <source>
        <dbReference type="EMBL" id="KIY46176.1"/>
    </source>
</evidence>
<evidence type="ECO:0000313" key="2">
    <source>
        <dbReference type="Proteomes" id="UP000054144"/>
    </source>
</evidence>
<dbReference type="SUPFAM" id="SSF52047">
    <property type="entry name" value="RNI-like"/>
    <property type="match status" value="1"/>
</dbReference>
<dbReference type="AlphaFoldDB" id="A0A0D7A8C1"/>
<gene>
    <name evidence="1" type="ORF">FISHEDRAFT_76017</name>
</gene>
<evidence type="ECO:0008006" key="3">
    <source>
        <dbReference type="Google" id="ProtNLM"/>
    </source>
</evidence>
<name>A0A0D7A8C1_9AGAR</name>
<protein>
    <recommendedName>
        <fullName evidence="3">F-box domain-containing protein</fullName>
    </recommendedName>
</protein>
<dbReference type="Gene3D" id="3.80.10.10">
    <property type="entry name" value="Ribonuclease Inhibitor"/>
    <property type="match status" value="1"/>
</dbReference>
<reference evidence="1 2" key="1">
    <citation type="journal article" date="2015" name="Fungal Genet. Biol.">
        <title>Evolution of novel wood decay mechanisms in Agaricales revealed by the genome sequences of Fistulina hepatica and Cylindrobasidium torrendii.</title>
        <authorList>
            <person name="Floudas D."/>
            <person name="Held B.W."/>
            <person name="Riley R."/>
            <person name="Nagy L.G."/>
            <person name="Koehler G."/>
            <person name="Ransdell A.S."/>
            <person name="Younus H."/>
            <person name="Chow J."/>
            <person name="Chiniquy J."/>
            <person name="Lipzen A."/>
            <person name="Tritt A."/>
            <person name="Sun H."/>
            <person name="Haridas S."/>
            <person name="LaButti K."/>
            <person name="Ohm R.A."/>
            <person name="Kues U."/>
            <person name="Blanchette R.A."/>
            <person name="Grigoriev I.V."/>
            <person name="Minto R.E."/>
            <person name="Hibbett D.S."/>
        </authorList>
    </citation>
    <scope>NUCLEOTIDE SEQUENCE [LARGE SCALE GENOMIC DNA]</scope>
    <source>
        <strain evidence="1 2">ATCC 64428</strain>
    </source>
</reference>
<dbReference type="EMBL" id="KN882043">
    <property type="protein sequence ID" value="KIY46176.1"/>
    <property type="molecule type" value="Genomic_DNA"/>
</dbReference>